<dbReference type="Proteomes" id="UP001152918">
    <property type="component" value="Chromosome"/>
</dbReference>
<dbReference type="AlphaFoldDB" id="C3JY23"/>
<name>C3JY23_PSEFS</name>
<dbReference type="KEGG" id="pfs:PFLU_3766"/>
<evidence type="ECO:0000313" key="1">
    <source>
        <dbReference type="EMBL" id="CAI2797964.1"/>
    </source>
</evidence>
<dbReference type="EMBL" id="OV986001">
    <property type="protein sequence ID" value="CAI2797964.1"/>
    <property type="molecule type" value="Genomic_DNA"/>
</dbReference>
<dbReference type="EMBL" id="AM181176">
    <property type="protein sequence ID" value="CAY50052.1"/>
    <property type="molecule type" value="Genomic_DNA"/>
</dbReference>
<sequence length="49" mass="5754">MGVGVERQQDFRFTLLEIADLHAMQQEIDARESHWKAVLMTRSFGYNLN</sequence>
<gene>
    <name evidence="2" type="ordered locus">PFLU_3766</name>
</gene>
<proteinExistence type="predicted"/>
<accession>C3JY23</accession>
<evidence type="ECO:0000313" key="2">
    <source>
        <dbReference type="EMBL" id="CAY50052.1"/>
    </source>
</evidence>
<organism evidence="2">
    <name type="scientific">Pseudomonas fluorescens (strain SBW25)</name>
    <dbReference type="NCBI Taxonomy" id="216595"/>
    <lineage>
        <taxon>Bacteria</taxon>
        <taxon>Pseudomonadati</taxon>
        <taxon>Pseudomonadota</taxon>
        <taxon>Gammaproteobacteria</taxon>
        <taxon>Pseudomonadales</taxon>
        <taxon>Pseudomonadaceae</taxon>
        <taxon>Pseudomonas</taxon>
    </lineage>
</organism>
<reference evidence="1" key="2">
    <citation type="submission" date="2023-10" db="EMBL/GenBank/DDBJ databases">
        <authorList>
            <person name="Fortmann-Grote C."/>
        </authorList>
    </citation>
    <scope>NUCLEOTIDE SEQUENCE</scope>
    <source>
        <strain evidence="1">SBW25</strain>
    </source>
</reference>
<dbReference type="HOGENOM" id="CLU_3139675_0_0_6"/>
<reference evidence="2" key="1">
    <citation type="journal article" date="2009" name="Genome Biol.">
        <title>Genomic and genetic analyses of diversity and plant interactions of Pseudomonas fluorescens.</title>
        <authorList>
            <person name="Silby M.W."/>
            <person name="Cerdeno-Tarraga A.M."/>
            <person name="Vernikos G.S."/>
            <person name="Giddens S.R."/>
            <person name="Jackson R.W."/>
            <person name="Preston G.M."/>
            <person name="Zhang X.X."/>
            <person name="Moon C.D."/>
            <person name="Gehrig S.M."/>
            <person name="Godfrey S.A."/>
            <person name="Knight C.G."/>
            <person name="Malone J.G."/>
            <person name="Robinson Z."/>
            <person name="Spiers A.J."/>
            <person name="Harris S."/>
            <person name="Challis G.L."/>
            <person name="Yaxley A.M."/>
            <person name="Harris D."/>
            <person name="Seeger K."/>
            <person name="Murphy L."/>
            <person name="Rutter S."/>
            <person name="Squares R."/>
            <person name="Quail M.A."/>
            <person name="Saunders E."/>
            <person name="Mavromatis K."/>
            <person name="Brettin T.S."/>
            <person name="Bentley S.D."/>
            <person name="Hothersall J."/>
            <person name="Stephens E."/>
            <person name="Thomas C.M."/>
            <person name="Parkhill J."/>
            <person name="Levy S.B."/>
            <person name="Rainey P.B."/>
            <person name="Thomson N.R."/>
        </authorList>
    </citation>
    <scope>NUCLEOTIDE SEQUENCE [LARGE SCALE GENOMIC DNA]</scope>
    <source>
        <strain evidence="2">SBW25</strain>
    </source>
</reference>
<protein>
    <submittedName>
        <fullName evidence="2">Uncharacterized protein</fullName>
    </submittedName>
</protein>